<dbReference type="PANTHER" id="PTHR34408:SF1">
    <property type="entry name" value="GLYCOSYL HYDROLASE FAMILY 19 DOMAIN-CONTAINING PROTEIN HI_1415"/>
    <property type="match status" value="1"/>
</dbReference>
<feature type="domain" description="SH3b" evidence="3">
    <location>
        <begin position="474"/>
        <end position="539"/>
    </location>
</feature>
<dbReference type="InterPro" id="IPR052354">
    <property type="entry name" value="Cell_Wall_Dynamics_Protein"/>
</dbReference>
<dbReference type="PROSITE" id="PS51272">
    <property type="entry name" value="SLH"/>
    <property type="match status" value="1"/>
</dbReference>
<dbReference type="Pfam" id="PF01832">
    <property type="entry name" value="Glucosaminidase"/>
    <property type="match status" value="1"/>
</dbReference>
<dbReference type="InterPro" id="IPR001119">
    <property type="entry name" value="SLH_dom"/>
</dbReference>
<proteinExistence type="predicted"/>
<dbReference type="RefSeq" id="WP_285929658.1">
    <property type="nucleotide sequence ID" value="NZ_JASTZU010000001.1"/>
</dbReference>
<evidence type="ECO:0000259" key="3">
    <source>
        <dbReference type="PROSITE" id="PS51781"/>
    </source>
</evidence>
<dbReference type="Proteomes" id="UP001235343">
    <property type="component" value="Unassembled WGS sequence"/>
</dbReference>
<keyword evidence="1" id="KW-0732">Signal</keyword>
<accession>A0ABT7L0N9</accession>
<evidence type="ECO:0000256" key="1">
    <source>
        <dbReference type="ARBA" id="ARBA00022729"/>
    </source>
</evidence>
<dbReference type="EMBL" id="JASTZU010000001">
    <property type="protein sequence ID" value="MDL4838894.1"/>
    <property type="molecule type" value="Genomic_DNA"/>
</dbReference>
<dbReference type="InterPro" id="IPR003646">
    <property type="entry name" value="SH3-like_bac-type"/>
</dbReference>
<dbReference type="SMART" id="SM00047">
    <property type="entry name" value="LYZ2"/>
    <property type="match status" value="1"/>
</dbReference>
<feature type="domain" description="SLH" evidence="2">
    <location>
        <begin position="33"/>
        <end position="159"/>
    </location>
</feature>
<comment type="caution">
    <text evidence="4">The sequence shown here is derived from an EMBL/GenBank/DDBJ whole genome shotgun (WGS) entry which is preliminary data.</text>
</comment>
<protein>
    <submittedName>
        <fullName evidence="4">SH3 domain-containing protein</fullName>
    </submittedName>
</protein>
<evidence type="ECO:0000313" key="4">
    <source>
        <dbReference type="EMBL" id="MDL4838894.1"/>
    </source>
</evidence>
<dbReference type="PROSITE" id="PS51781">
    <property type="entry name" value="SH3B"/>
    <property type="match status" value="1"/>
</dbReference>
<keyword evidence="5" id="KW-1185">Reference proteome</keyword>
<name>A0ABT7L0N9_9BACI</name>
<dbReference type="SMART" id="SM00287">
    <property type="entry name" value="SH3b"/>
    <property type="match status" value="2"/>
</dbReference>
<evidence type="ECO:0000259" key="2">
    <source>
        <dbReference type="PROSITE" id="PS51272"/>
    </source>
</evidence>
<dbReference type="Pfam" id="PF00395">
    <property type="entry name" value="SLH"/>
    <property type="match status" value="2"/>
</dbReference>
<evidence type="ECO:0000313" key="5">
    <source>
        <dbReference type="Proteomes" id="UP001235343"/>
    </source>
</evidence>
<dbReference type="Pfam" id="PF08239">
    <property type="entry name" value="SH3_3"/>
    <property type="match status" value="1"/>
</dbReference>
<dbReference type="PROSITE" id="PS00283">
    <property type="entry name" value="SOYBEAN_KUNITZ"/>
    <property type="match status" value="1"/>
</dbReference>
<dbReference type="InterPro" id="IPR002160">
    <property type="entry name" value="Prot_inh_Kunz-lg"/>
</dbReference>
<dbReference type="Gene3D" id="1.10.530.10">
    <property type="match status" value="1"/>
</dbReference>
<dbReference type="InterPro" id="IPR002901">
    <property type="entry name" value="MGlyc_endo_b_GlcNAc-like_dom"/>
</dbReference>
<organism evidence="4 5">
    <name type="scientific">Aquibacillus rhizosphaerae</name>
    <dbReference type="NCBI Taxonomy" id="3051431"/>
    <lineage>
        <taxon>Bacteria</taxon>
        <taxon>Bacillati</taxon>
        <taxon>Bacillota</taxon>
        <taxon>Bacilli</taxon>
        <taxon>Bacillales</taxon>
        <taxon>Bacillaceae</taxon>
        <taxon>Aquibacillus</taxon>
    </lineage>
</organism>
<sequence length="608" mass="66653">MQKGSNNKVLLIPIIAVLFFIGLTFPRIASASYSNEFSDVDKGDTFYIPIMELTESGVINGYLDGTFQVNRTLVRRHGALLLYNALRPNVPANVEKTLSTYYNDVSVDSANAKEIAAVTPAIFKGSNRLFSPNDPMTREQVATTFVRAFGLKDNGTNPGINLSNVSLAHRNDVKILAQYGITKQSSNFNPKAAITRGEFAAFLFRTMNDKKSGSNILYTQYNSNFTDVINTQVTKTPKVDGAGRFISSKELVAYYANPNNFSKESSEFFQFLKLSYTDGLSASEINEKILKGKGSLEGTGASFIKAGKQYNINVIYLIGHALHETGNGTSALSTGYPVSEVNGKSVPEKKTYNMFGIKAFDDTALKDGSEHAYQQGWFTKEAAILGGAKFISSGYISEGQDTLYKMRWNPSVPGTHQYATHVSWATIQAKTIQKIYEQYNLLNAFDLIFDVPSYVNQPISSQKPIGDKQYGINTASAGWIGKTTVNLNLRVAPSTSYSVITTLAKGATVTVIGENGGWYKVKANDKIGWLSGDYLTFENLLQIDVDGSSSLNVRNSPNNGDVVGSLNRNDIVLGVIDSNGDFVKDGAWYKIIYQGKLAWIHGDFVIEK</sequence>
<dbReference type="PANTHER" id="PTHR34408">
    <property type="entry name" value="FAMILY PROTEIN, PUTATIVE-RELATED"/>
    <property type="match status" value="1"/>
</dbReference>
<gene>
    <name evidence="4" type="ORF">QQS35_00200</name>
</gene>
<dbReference type="Gene3D" id="2.30.30.40">
    <property type="entry name" value="SH3 Domains"/>
    <property type="match status" value="2"/>
</dbReference>
<reference evidence="4 5" key="1">
    <citation type="submission" date="2023-06" db="EMBL/GenBank/DDBJ databases">
        <title>Aquibacillus rhizosphaerae LR5S19.</title>
        <authorList>
            <person name="Sun J.-Q."/>
        </authorList>
    </citation>
    <scope>NUCLEOTIDE SEQUENCE [LARGE SCALE GENOMIC DNA]</scope>
    <source>
        <strain evidence="4 5">LR5S19</strain>
    </source>
</reference>